<sequence length="127" mass="14418">MDEMSQDVDRSYIDIESGGVHVDCAEYVLYEMRDSLRLLRTEEVPPPSSTHPQSNAGVHSPKEVVSRKTVGMRKDRNGRGCGPWKSEEQRCRSIEDVDNEHGLGNHENRTMIRRYLKTVTSLEVSSA</sequence>
<comment type="caution">
    <text evidence="2">The sequence shown here is derived from an EMBL/GenBank/DDBJ whole genome shotgun (WGS) entry which is preliminary data.</text>
</comment>
<feature type="region of interest" description="Disordered" evidence="1">
    <location>
        <begin position="42"/>
        <end position="90"/>
    </location>
</feature>
<protein>
    <submittedName>
        <fullName evidence="2">Uncharacterized protein</fullName>
    </submittedName>
</protein>
<dbReference type="AlphaFoldDB" id="A0A4Z1KCC7"/>
<dbReference type="EMBL" id="PQXO01000714">
    <property type="protein sequence ID" value="TGO83036.1"/>
    <property type="molecule type" value="Genomic_DNA"/>
</dbReference>
<gene>
    <name evidence="2" type="ORF">BPOR_0715g00040</name>
</gene>
<organism evidence="2 3">
    <name type="scientific">Botrytis porri</name>
    <dbReference type="NCBI Taxonomy" id="87229"/>
    <lineage>
        <taxon>Eukaryota</taxon>
        <taxon>Fungi</taxon>
        <taxon>Dikarya</taxon>
        <taxon>Ascomycota</taxon>
        <taxon>Pezizomycotina</taxon>
        <taxon>Leotiomycetes</taxon>
        <taxon>Helotiales</taxon>
        <taxon>Sclerotiniaceae</taxon>
        <taxon>Botrytis</taxon>
    </lineage>
</organism>
<reference evidence="2 3" key="1">
    <citation type="submission" date="2017-12" db="EMBL/GenBank/DDBJ databases">
        <title>Comparative genomics of Botrytis spp.</title>
        <authorList>
            <person name="Valero-Jimenez C.A."/>
            <person name="Tapia P."/>
            <person name="Veloso J."/>
            <person name="Silva-Moreno E."/>
            <person name="Staats M."/>
            <person name="Valdes J.H."/>
            <person name="Van Kan J.A.L."/>
        </authorList>
    </citation>
    <scope>NUCLEOTIDE SEQUENCE [LARGE SCALE GENOMIC DNA]</scope>
    <source>
        <strain evidence="2 3">MUCL3349</strain>
    </source>
</reference>
<feature type="compositionally biased region" description="Basic and acidic residues" evidence="1">
    <location>
        <begin position="60"/>
        <end position="78"/>
    </location>
</feature>
<dbReference type="Proteomes" id="UP000297280">
    <property type="component" value="Unassembled WGS sequence"/>
</dbReference>
<evidence type="ECO:0000313" key="3">
    <source>
        <dbReference type="Proteomes" id="UP000297280"/>
    </source>
</evidence>
<keyword evidence="3" id="KW-1185">Reference proteome</keyword>
<accession>A0A4Z1KCC7</accession>
<evidence type="ECO:0000256" key="1">
    <source>
        <dbReference type="SAM" id="MobiDB-lite"/>
    </source>
</evidence>
<proteinExistence type="predicted"/>
<evidence type="ECO:0000313" key="2">
    <source>
        <dbReference type="EMBL" id="TGO83036.1"/>
    </source>
</evidence>
<name>A0A4Z1KCC7_9HELO</name>